<sequence length="263" mass="28924">MAAILIMVVSLAIILGLLLVLLVEFFCSLLHRRQRQRSKTPINFATTSATQLSSSPQYCQRSQRTTNFTTEPTSQPPPPSSSEQSISPTRTTLSSFYAQGVLFHAPRNYLFPTISTNKDHHHNFDDLEIVHENIPYPKLVHEVPPLLQCSTSSSTTTTVEEQFVYISNPIYDHNEEIAFVTPFETPNSSPSCFEIIDNSSEEEENCGITSVSSTPSSVLLTPMKKLPAEACSISLIRSESNNSNINSSSSSSSSGSPCTSPSW</sequence>
<accession>A0ABS8SMK9</accession>
<evidence type="ECO:0000313" key="4">
    <source>
        <dbReference type="Proteomes" id="UP000823775"/>
    </source>
</evidence>
<feature type="compositionally biased region" description="Polar residues" evidence="1">
    <location>
        <begin position="53"/>
        <end position="68"/>
    </location>
</feature>
<evidence type="ECO:0000313" key="3">
    <source>
        <dbReference type="EMBL" id="MCD7459977.1"/>
    </source>
</evidence>
<feature type="region of interest" description="Disordered" evidence="1">
    <location>
        <begin position="53"/>
        <end position="88"/>
    </location>
</feature>
<keyword evidence="2" id="KW-1133">Transmembrane helix</keyword>
<keyword evidence="2" id="KW-0812">Transmembrane</keyword>
<dbReference type="EMBL" id="JACEIK010000626">
    <property type="protein sequence ID" value="MCD7459977.1"/>
    <property type="molecule type" value="Genomic_DNA"/>
</dbReference>
<reference evidence="3 4" key="1">
    <citation type="journal article" date="2021" name="BMC Genomics">
        <title>Datura genome reveals duplications of psychoactive alkaloid biosynthetic genes and high mutation rate following tissue culture.</title>
        <authorList>
            <person name="Rajewski A."/>
            <person name="Carter-House D."/>
            <person name="Stajich J."/>
            <person name="Litt A."/>
        </authorList>
    </citation>
    <scope>NUCLEOTIDE SEQUENCE [LARGE SCALE GENOMIC DNA]</scope>
    <source>
        <strain evidence="3">AR-01</strain>
    </source>
</reference>
<evidence type="ECO:0000256" key="2">
    <source>
        <dbReference type="SAM" id="Phobius"/>
    </source>
</evidence>
<name>A0ABS8SMK9_DATST</name>
<gene>
    <name evidence="3" type="ORF">HAX54_042470</name>
</gene>
<feature type="region of interest" description="Disordered" evidence="1">
    <location>
        <begin position="241"/>
        <end position="263"/>
    </location>
</feature>
<proteinExistence type="predicted"/>
<protein>
    <submittedName>
        <fullName evidence="3">Uncharacterized protein</fullName>
    </submittedName>
</protein>
<keyword evidence="2" id="KW-0472">Membrane</keyword>
<evidence type="ECO:0000256" key="1">
    <source>
        <dbReference type="SAM" id="MobiDB-lite"/>
    </source>
</evidence>
<dbReference type="Proteomes" id="UP000823775">
    <property type="component" value="Unassembled WGS sequence"/>
</dbReference>
<keyword evidence="4" id="KW-1185">Reference proteome</keyword>
<organism evidence="3 4">
    <name type="scientific">Datura stramonium</name>
    <name type="common">Jimsonweed</name>
    <name type="synonym">Common thornapple</name>
    <dbReference type="NCBI Taxonomy" id="4076"/>
    <lineage>
        <taxon>Eukaryota</taxon>
        <taxon>Viridiplantae</taxon>
        <taxon>Streptophyta</taxon>
        <taxon>Embryophyta</taxon>
        <taxon>Tracheophyta</taxon>
        <taxon>Spermatophyta</taxon>
        <taxon>Magnoliopsida</taxon>
        <taxon>eudicotyledons</taxon>
        <taxon>Gunneridae</taxon>
        <taxon>Pentapetalae</taxon>
        <taxon>asterids</taxon>
        <taxon>lamiids</taxon>
        <taxon>Solanales</taxon>
        <taxon>Solanaceae</taxon>
        <taxon>Solanoideae</taxon>
        <taxon>Datureae</taxon>
        <taxon>Datura</taxon>
    </lineage>
</organism>
<feature type="transmembrane region" description="Helical" evidence="2">
    <location>
        <begin position="6"/>
        <end position="30"/>
    </location>
</feature>
<comment type="caution">
    <text evidence="3">The sequence shown here is derived from an EMBL/GenBank/DDBJ whole genome shotgun (WGS) entry which is preliminary data.</text>
</comment>